<dbReference type="EMBL" id="PIPL01000001">
    <property type="protein sequence ID" value="RUO25552.1"/>
    <property type="molecule type" value="Genomic_DNA"/>
</dbReference>
<dbReference type="RefSeq" id="WP_126802251.1">
    <property type="nucleotide sequence ID" value="NZ_PIPL01000001.1"/>
</dbReference>
<feature type="signal peptide" evidence="1">
    <location>
        <begin position="1"/>
        <end position="19"/>
    </location>
</feature>
<comment type="caution">
    <text evidence="2">The sequence shown here is derived from an EMBL/GenBank/DDBJ whole genome shotgun (WGS) entry which is preliminary data.</text>
</comment>
<dbReference type="AlphaFoldDB" id="A0A432W688"/>
<keyword evidence="1" id="KW-0732">Signal</keyword>
<dbReference type="PROSITE" id="PS51257">
    <property type="entry name" value="PROKAR_LIPOPROTEIN"/>
    <property type="match status" value="1"/>
</dbReference>
<protein>
    <recommendedName>
        <fullName evidence="4">DUF1439 domain-containing protein</fullName>
    </recommendedName>
</protein>
<sequence length="177" mass="19638">MTRFAVILISALLSSCASVPLGTMLEFRSFGKEDFVSIQPQDLRAKIHVDEPVRADVESAELALALTTEKGMREFKFPLLLLSEEKIAPVAGFFSKSAGKTEYTLKLSDEAVKNFIATQQNIQDEKSGKLNFSVKTGFEKFPSEITEIGLSVFLKLSEEKGFVTLFNNAKLEVKYEG</sequence>
<proteinExistence type="predicted"/>
<dbReference type="OrthoDB" id="6335119at2"/>
<evidence type="ECO:0008006" key="4">
    <source>
        <dbReference type="Google" id="ProtNLM"/>
    </source>
</evidence>
<accession>A0A432W688</accession>
<evidence type="ECO:0000313" key="3">
    <source>
        <dbReference type="Proteomes" id="UP000288293"/>
    </source>
</evidence>
<name>A0A432W688_9GAMM</name>
<reference evidence="2 3" key="1">
    <citation type="journal article" date="2011" name="Front. Microbiol.">
        <title>Genomic signatures of strain selection and enhancement in Bacillus atrophaeus var. globigii, a historical biowarfare simulant.</title>
        <authorList>
            <person name="Gibbons H.S."/>
            <person name="Broomall S.M."/>
            <person name="McNew L.A."/>
            <person name="Daligault H."/>
            <person name="Chapman C."/>
            <person name="Bruce D."/>
            <person name="Karavis M."/>
            <person name="Krepps M."/>
            <person name="McGregor P.A."/>
            <person name="Hong C."/>
            <person name="Park K.H."/>
            <person name="Akmal A."/>
            <person name="Feldman A."/>
            <person name="Lin J.S."/>
            <person name="Chang W.E."/>
            <person name="Higgs B.W."/>
            <person name="Demirev P."/>
            <person name="Lindquist J."/>
            <person name="Liem A."/>
            <person name="Fochler E."/>
            <person name="Read T.D."/>
            <person name="Tapia R."/>
            <person name="Johnson S."/>
            <person name="Bishop-Lilly K.A."/>
            <person name="Detter C."/>
            <person name="Han C."/>
            <person name="Sozhamannan S."/>
            <person name="Rosenzweig C.N."/>
            <person name="Skowronski E.W."/>
        </authorList>
    </citation>
    <scope>NUCLEOTIDE SEQUENCE [LARGE SCALE GENOMIC DNA]</scope>
    <source>
        <strain evidence="2 3">MLST1</strain>
    </source>
</reference>
<evidence type="ECO:0000313" key="2">
    <source>
        <dbReference type="EMBL" id="RUO25552.1"/>
    </source>
</evidence>
<dbReference type="Proteomes" id="UP000288293">
    <property type="component" value="Unassembled WGS sequence"/>
</dbReference>
<gene>
    <name evidence="2" type="ORF">CWE09_02110</name>
</gene>
<organism evidence="2 3">
    <name type="scientific">Aliidiomarina minuta</name>
    <dbReference type="NCBI Taxonomy" id="880057"/>
    <lineage>
        <taxon>Bacteria</taxon>
        <taxon>Pseudomonadati</taxon>
        <taxon>Pseudomonadota</taxon>
        <taxon>Gammaproteobacteria</taxon>
        <taxon>Alteromonadales</taxon>
        <taxon>Idiomarinaceae</taxon>
        <taxon>Aliidiomarina</taxon>
    </lineage>
</organism>
<feature type="chain" id="PRO_5019587704" description="DUF1439 domain-containing protein" evidence="1">
    <location>
        <begin position="20"/>
        <end position="177"/>
    </location>
</feature>
<keyword evidence="3" id="KW-1185">Reference proteome</keyword>
<evidence type="ECO:0000256" key="1">
    <source>
        <dbReference type="SAM" id="SignalP"/>
    </source>
</evidence>